<proteinExistence type="predicted"/>
<dbReference type="InterPro" id="IPR032675">
    <property type="entry name" value="LRR_dom_sf"/>
</dbReference>
<protein>
    <recommendedName>
        <fullName evidence="1">FBD domain-containing protein</fullName>
    </recommendedName>
</protein>
<gene>
    <name evidence="2" type="ORF">IFM89_039752</name>
</gene>
<evidence type="ECO:0000259" key="1">
    <source>
        <dbReference type="SMART" id="SM00579"/>
    </source>
</evidence>
<dbReference type="AlphaFoldDB" id="A0A835LH19"/>
<organism evidence="2 3">
    <name type="scientific">Coptis chinensis</name>
    <dbReference type="NCBI Taxonomy" id="261450"/>
    <lineage>
        <taxon>Eukaryota</taxon>
        <taxon>Viridiplantae</taxon>
        <taxon>Streptophyta</taxon>
        <taxon>Embryophyta</taxon>
        <taxon>Tracheophyta</taxon>
        <taxon>Spermatophyta</taxon>
        <taxon>Magnoliopsida</taxon>
        <taxon>Ranunculales</taxon>
        <taxon>Ranunculaceae</taxon>
        <taxon>Coptidoideae</taxon>
        <taxon>Coptis</taxon>
    </lineage>
</organism>
<feature type="domain" description="FBD" evidence="1">
    <location>
        <begin position="85"/>
        <end position="149"/>
    </location>
</feature>
<evidence type="ECO:0000313" key="3">
    <source>
        <dbReference type="Proteomes" id="UP000631114"/>
    </source>
</evidence>
<evidence type="ECO:0000313" key="2">
    <source>
        <dbReference type="EMBL" id="KAF9587066.1"/>
    </source>
</evidence>
<accession>A0A835LH19</accession>
<sequence>MLKFLALQNVNFWDGDKEFNRLFSRETCPMLEELHIVCCEQIDSLSVPHSSRLKLLKLTELPSYIPADYYINPSEYCPAQKLPVRDRLNHLTTLEIKKYRGTKTEKNLLQYLIRSASTLDKVKISYTKHMTKKLVKVTNKLLASYTIVKNL</sequence>
<dbReference type="Proteomes" id="UP000631114">
    <property type="component" value="Unassembled WGS sequence"/>
</dbReference>
<dbReference type="Pfam" id="PF08387">
    <property type="entry name" value="FBD"/>
    <property type="match status" value="1"/>
</dbReference>
<name>A0A835LH19_9MAGN</name>
<dbReference type="InterPro" id="IPR006566">
    <property type="entry name" value="FBD"/>
</dbReference>
<reference evidence="2 3" key="1">
    <citation type="submission" date="2020-10" db="EMBL/GenBank/DDBJ databases">
        <title>The Coptis chinensis genome and diversification of protoberbering-type alkaloids.</title>
        <authorList>
            <person name="Wang B."/>
            <person name="Shu S."/>
            <person name="Song C."/>
            <person name="Liu Y."/>
        </authorList>
    </citation>
    <scope>NUCLEOTIDE SEQUENCE [LARGE SCALE GENOMIC DNA]</scope>
    <source>
        <strain evidence="2">HL-2020</strain>
        <tissue evidence="2">Leaf</tissue>
    </source>
</reference>
<dbReference type="SMART" id="SM00579">
    <property type="entry name" value="FBD"/>
    <property type="match status" value="1"/>
</dbReference>
<keyword evidence="3" id="KW-1185">Reference proteome</keyword>
<dbReference type="EMBL" id="JADFTS010000056">
    <property type="protein sequence ID" value="KAF9587066.1"/>
    <property type="molecule type" value="Genomic_DNA"/>
</dbReference>
<comment type="caution">
    <text evidence="2">The sequence shown here is derived from an EMBL/GenBank/DDBJ whole genome shotgun (WGS) entry which is preliminary data.</text>
</comment>
<dbReference type="Gene3D" id="3.80.10.10">
    <property type="entry name" value="Ribonuclease Inhibitor"/>
    <property type="match status" value="1"/>
</dbReference>